<protein>
    <submittedName>
        <fullName evidence="2">Uncharacterized protein</fullName>
    </submittedName>
</protein>
<gene>
    <name evidence="2" type="ORF">yc1106_06618</name>
</gene>
<accession>A0A9Q9DV05</accession>
<sequence>MDNHKPPVTDFNYNNVTVRKEDEFFKGFGIDDADTKTDLKARQAAAFRKINPELCNAPIPWRISAMMFWMTQARTSIQRRKQTYKPSQSRGDKRRRKNDDNDSDEDIEITKAKRARRRINVCRQQRDRTEPSDEHN</sequence>
<dbReference type="VEuPathDB" id="FungiDB:yc1106_06618"/>
<evidence type="ECO:0000256" key="1">
    <source>
        <dbReference type="SAM" id="MobiDB-lite"/>
    </source>
</evidence>
<reference evidence="2" key="1">
    <citation type="submission" date="2021-12" db="EMBL/GenBank/DDBJ databases">
        <title>Curvularia clavata genome.</title>
        <authorList>
            <person name="Cao Y."/>
        </authorList>
    </citation>
    <scope>NUCLEOTIDE SEQUENCE</scope>
    <source>
        <strain evidence="2">Yc1106</strain>
    </source>
</reference>
<dbReference type="Proteomes" id="UP001056012">
    <property type="component" value="Chromosome 4"/>
</dbReference>
<evidence type="ECO:0000313" key="3">
    <source>
        <dbReference type="Proteomes" id="UP001056012"/>
    </source>
</evidence>
<organism evidence="2 3">
    <name type="scientific">Curvularia clavata</name>
    <dbReference type="NCBI Taxonomy" id="95742"/>
    <lineage>
        <taxon>Eukaryota</taxon>
        <taxon>Fungi</taxon>
        <taxon>Dikarya</taxon>
        <taxon>Ascomycota</taxon>
        <taxon>Pezizomycotina</taxon>
        <taxon>Dothideomycetes</taxon>
        <taxon>Pleosporomycetidae</taxon>
        <taxon>Pleosporales</taxon>
        <taxon>Pleosporineae</taxon>
        <taxon>Pleosporaceae</taxon>
        <taxon>Curvularia</taxon>
    </lineage>
</organism>
<feature type="compositionally biased region" description="Basic and acidic residues" evidence="1">
    <location>
        <begin position="124"/>
        <end position="136"/>
    </location>
</feature>
<proteinExistence type="predicted"/>
<dbReference type="AlphaFoldDB" id="A0A9Q9DV05"/>
<evidence type="ECO:0000313" key="2">
    <source>
        <dbReference type="EMBL" id="USP79344.1"/>
    </source>
</evidence>
<name>A0A9Q9DV05_CURCL</name>
<dbReference type="EMBL" id="CP089277">
    <property type="protein sequence ID" value="USP79344.1"/>
    <property type="molecule type" value="Genomic_DNA"/>
</dbReference>
<keyword evidence="3" id="KW-1185">Reference proteome</keyword>
<feature type="region of interest" description="Disordered" evidence="1">
    <location>
        <begin position="76"/>
        <end position="136"/>
    </location>
</feature>